<gene>
    <name evidence="2" type="ORF">LXT13_09095</name>
</gene>
<protein>
    <recommendedName>
        <fullName evidence="4">Cytochrome c domain-containing protein</fullName>
    </recommendedName>
</protein>
<keyword evidence="3" id="KW-1185">Reference proteome</keyword>
<sequence>MKISMTMQRAAAAAALVWMAGCGGGSGAGLDASGQPAAPATSASDPSAAMTATFASIQSHVFTPVCTACHAGASAPQGLRLDAANSYAMLVNVSSNEVPSLKRVMPGDSANSYIVQKLEGHAAVGARMPLGGPYLDANTIALIKQWIDKGAVQ</sequence>
<evidence type="ECO:0000313" key="2">
    <source>
        <dbReference type="EMBL" id="MCE4554593.1"/>
    </source>
</evidence>
<evidence type="ECO:0000313" key="3">
    <source>
        <dbReference type="Proteomes" id="UP001200741"/>
    </source>
</evidence>
<feature type="signal peptide" evidence="1">
    <location>
        <begin position="1"/>
        <end position="20"/>
    </location>
</feature>
<name>A0ABS8XV46_9BURK</name>
<accession>A0ABS8XV46</accession>
<reference evidence="2 3" key="1">
    <citation type="submission" date="2021-12" db="EMBL/GenBank/DDBJ databases">
        <title>Genome seq of P8.</title>
        <authorList>
            <person name="Seo T."/>
        </authorList>
    </citation>
    <scope>NUCLEOTIDE SEQUENCE [LARGE SCALE GENOMIC DNA]</scope>
    <source>
        <strain evidence="2 3">P8</strain>
    </source>
</reference>
<dbReference type="Proteomes" id="UP001200741">
    <property type="component" value="Unassembled WGS sequence"/>
</dbReference>
<dbReference type="RefSeq" id="WP_233371602.1">
    <property type="nucleotide sequence ID" value="NZ_JAJTWU010000003.1"/>
</dbReference>
<feature type="chain" id="PRO_5045483365" description="Cytochrome c domain-containing protein" evidence="1">
    <location>
        <begin position="21"/>
        <end position="153"/>
    </location>
</feature>
<keyword evidence="1" id="KW-0732">Signal</keyword>
<evidence type="ECO:0008006" key="4">
    <source>
        <dbReference type="Google" id="ProtNLM"/>
    </source>
</evidence>
<proteinExistence type="predicted"/>
<comment type="caution">
    <text evidence="2">The sequence shown here is derived from an EMBL/GenBank/DDBJ whole genome shotgun (WGS) entry which is preliminary data.</text>
</comment>
<evidence type="ECO:0000256" key="1">
    <source>
        <dbReference type="SAM" id="SignalP"/>
    </source>
</evidence>
<organism evidence="2 3">
    <name type="scientific">Pelomonas cellulosilytica</name>
    <dbReference type="NCBI Taxonomy" id="2906762"/>
    <lineage>
        <taxon>Bacteria</taxon>
        <taxon>Pseudomonadati</taxon>
        <taxon>Pseudomonadota</taxon>
        <taxon>Betaproteobacteria</taxon>
        <taxon>Burkholderiales</taxon>
        <taxon>Sphaerotilaceae</taxon>
        <taxon>Roseateles</taxon>
    </lineage>
</organism>
<dbReference type="PROSITE" id="PS51257">
    <property type="entry name" value="PROKAR_LIPOPROTEIN"/>
    <property type="match status" value="1"/>
</dbReference>
<dbReference type="EMBL" id="JAJTWU010000003">
    <property type="protein sequence ID" value="MCE4554593.1"/>
    <property type="molecule type" value="Genomic_DNA"/>
</dbReference>